<keyword evidence="2 7" id="KW-0813">Transport</keyword>
<keyword evidence="5 7" id="KW-1133">Transmembrane helix</keyword>
<dbReference type="InterPro" id="IPR035906">
    <property type="entry name" value="MetI-like_sf"/>
</dbReference>
<keyword evidence="4 7" id="KW-0812">Transmembrane</keyword>
<dbReference type="AlphaFoldDB" id="A0A7C3ITM3"/>
<evidence type="ECO:0000256" key="1">
    <source>
        <dbReference type="ARBA" id="ARBA00004651"/>
    </source>
</evidence>
<feature type="transmembrane region" description="Helical" evidence="7">
    <location>
        <begin position="257"/>
        <end position="279"/>
    </location>
</feature>
<evidence type="ECO:0000256" key="4">
    <source>
        <dbReference type="ARBA" id="ARBA00022692"/>
    </source>
</evidence>
<feature type="transmembrane region" description="Helical" evidence="7">
    <location>
        <begin position="147"/>
        <end position="170"/>
    </location>
</feature>
<name>A0A7C3ITM3_9CREN</name>
<evidence type="ECO:0000256" key="6">
    <source>
        <dbReference type="ARBA" id="ARBA00023136"/>
    </source>
</evidence>
<dbReference type="PANTHER" id="PTHR43163:SF6">
    <property type="entry name" value="DIPEPTIDE TRANSPORT SYSTEM PERMEASE PROTEIN DPPB-RELATED"/>
    <property type="match status" value="1"/>
</dbReference>
<dbReference type="Gene3D" id="1.10.3720.10">
    <property type="entry name" value="MetI-like"/>
    <property type="match status" value="1"/>
</dbReference>
<feature type="transmembrane region" description="Helical" evidence="7">
    <location>
        <begin position="299"/>
        <end position="322"/>
    </location>
</feature>
<comment type="caution">
    <text evidence="9">The sequence shown here is derived from an EMBL/GenBank/DDBJ whole genome shotgun (WGS) entry which is preliminary data.</text>
</comment>
<dbReference type="CDD" id="cd06261">
    <property type="entry name" value="TM_PBP2"/>
    <property type="match status" value="1"/>
</dbReference>
<evidence type="ECO:0000313" key="9">
    <source>
        <dbReference type="EMBL" id="HFK21112.1"/>
    </source>
</evidence>
<dbReference type="InterPro" id="IPR000515">
    <property type="entry name" value="MetI-like"/>
</dbReference>
<keyword evidence="6 7" id="KW-0472">Membrane</keyword>
<evidence type="ECO:0000256" key="5">
    <source>
        <dbReference type="ARBA" id="ARBA00022989"/>
    </source>
</evidence>
<dbReference type="EMBL" id="DSTX01000013">
    <property type="protein sequence ID" value="HFK21112.1"/>
    <property type="molecule type" value="Genomic_DNA"/>
</dbReference>
<evidence type="ECO:0000259" key="8">
    <source>
        <dbReference type="PROSITE" id="PS50928"/>
    </source>
</evidence>
<protein>
    <submittedName>
        <fullName evidence="9">ABC transporter permease</fullName>
    </submittedName>
</protein>
<gene>
    <name evidence="9" type="ORF">ENS19_07560</name>
</gene>
<reference evidence="9" key="1">
    <citation type="journal article" date="2020" name="mSystems">
        <title>Genome- and Community-Level Interaction Insights into Carbon Utilization and Element Cycling Functions of Hydrothermarchaeota in Hydrothermal Sediment.</title>
        <authorList>
            <person name="Zhou Z."/>
            <person name="Liu Y."/>
            <person name="Xu W."/>
            <person name="Pan J."/>
            <person name="Luo Z.H."/>
            <person name="Li M."/>
        </authorList>
    </citation>
    <scope>NUCLEOTIDE SEQUENCE [LARGE SCALE GENOMIC DNA]</scope>
    <source>
        <strain evidence="9">SpSt-468</strain>
    </source>
</reference>
<dbReference type="PANTHER" id="PTHR43163">
    <property type="entry name" value="DIPEPTIDE TRANSPORT SYSTEM PERMEASE PROTEIN DPPB-RELATED"/>
    <property type="match status" value="1"/>
</dbReference>
<evidence type="ECO:0000256" key="2">
    <source>
        <dbReference type="ARBA" id="ARBA00022448"/>
    </source>
</evidence>
<comment type="similarity">
    <text evidence="7">Belongs to the binding-protein-dependent transport system permease family.</text>
</comment>
<feature type="transmembrane region" description="Helical" evidence="7">
    <location>
        <begin position="21"/>
        <end position="42"/>
    </location>
</feature>
<evidence type="ECO:0000256" key="3">
    <source>
        <dbReference type="ARBA" id="ARBA00022475"/>
    </source>
</evidence>
<dbReference type="GO" id="GO:0055085">
    <property type="term" value="P:transmembrane transport"/>
    <property type="evidence" value="ECO:0007669"/>
    <property type="project" value="InterPro"/>
</dbReference>
<feature type="transmembrane region" description="Helical" evidence="7">
    <location>
        <begin position="200"/>
        <end position="219"/>
    </location>
</feature>
<keyword evidence="3" id="KW-1003">Cell membrane</keyword>
<comment type="subcellular location">
    <subcellularLocation>
        <location evidence="1 7">Cell membrane</location>
        <topology evidence="1 7">Multi-pass membrane protein</topology>
    </subcellularLocation>
</comment>
<evidence type="ECO:0000256" key="7">
    <source>
        <dbReference type="RuleBase" id="RU363032"/>
    </source>
</evidence>
<proteinExistence type="inferred from homology"/>
<dbReference type="SUPFAM" id="SSF161098">
    <property type="entry name" value="MetI-like"/>
    <property type="match status" value="1"/>
</dbReference>
<accession>A0A7C3ITM3</accession>
<sequence length="336" mass="37011">MQKQEIALVIMGLAKYIVRRAIYMVPLILGISIVVFLVMYAAGDPIQIATAGNPNITEAQRQFLREYYGLNDPIPVQYVRWLDHFLHFDFGQSLYGGKPVNQIIGLYFWETLKLQLVSIILAFLISLPIGIYSAVKQRSVVDYLFSGIAIAGVSFPVFFLGIVLILVFSFQLGWLPSAGAHGVPNLWPVFGIQNPLLDELAHLALPAGVLTLAGLAYNVRLLRAGMLDVLRQDYIMAARASGISERKILFKYSLKNAIMPLITLLGLSIGFSIAGAPATETVFSWPGLGRAYVTAASRLDFPLIMGITMIITLMILVANLITDISYAYIDPRVSVE</sequence>
<dbReference type="PROSITE" id="PS50928">
    <property type="entry name" value="ABC_TM1"/>
    <property type="match status" value="1"/>
</dbReference>
<feature type="transmembrane region" description="Helical" evidence="7">
    <location>
        <begin position="116"/>
        <end position="135"/>
    </location>
</feature>
<dbReference type="GO" id="GO:0005886">
    <property type="term" value="C:plasma membrane"/>
    <property type="evidence" value="ECO:0007669"/>
    <property type="project" value="UniProtKB-SubCell"/>
</dbReference>
<organism evidence="9">
    <name type="scientific">Candidatus Methanomethylicus mesodigestus</name>
    <dbReference type="NCBI Taxonomy" id="1867258"/>
    <lineage>
        <taxon>Archaea</taxon>
        <taxon>Thermoproteota</taxon>
        <taxon>Methanosuratincolia</taxon>
        <taxon>Candidatus Methanomethylicales</taxon>
        <taxon>Candidatus Methanomethylicaceae</taxon>
        <taxon>Candidatus Methanomethylicus</taxon>
    </lineage>
</organism>
<dbReference type="InterPro" id="IPR045621">
    <property type="entry name" value="BPD_transp_1_N"/>
</dbReference>
<dbReference type="Pfam" id="PF19300">
    <property type="entry name" value="BPD_transp_1_N"/>
    <property type="match status" value="1"/>
</dbReference>
<feature type="domain" description="ABC transmembrane type-1" evidence="8">
    <location>
        <begin position="108"/>
        <end position="322"/>
    </location>
</feature>
<dbReference type="Pfam" id="PF00528">
    <property type="entry name" value="BPD_transp_1"/>
    <property type="match status" value="1"/>
</dbReference>